<reference evidence="3" key="1">
    <citation type="submission" date="2016-10" db="EMBL/GenBank/DDBJ databases">
        <authorList>
            <person name="Varghese N."/>
            <person name="Submissions S."/>
        </authorList>
    </citation>
    <scope>NUCLEOTIDE SEQUENCE [LARGE SCALE GENOMIC DNA]</scope>
    <source>
        <strain evidence="3">DSM 17038</strain>
    </source>
</reference>
<dbReference type="InterPro" id="IPR043519">
    <property type="entry name" value="NT_sf"/>
</dbReference>
<evidence type="ECO:0000259" key="1">
    <source>
        <dbReference type="Pfam" id="PF18765"/>
    </source>
</evidence>
<protein>
    <submittedName>
        <fullName evidence="2">Nucleotidyltransferase domain-containing protein</fullName>
    </submittedName>
</protein>
<dbReference type="RefSeq" id="WP_092472224.1">
    <property type="nucleotide sequence ID" value="NZ_FOOX01000011.1"/>
</dbReference>
<dbReference type="OrthoDB" id="9813766at2"/>
<name>A0A1I2VIG5_9FIRM</name>
<keyword evidence="2" id="KW-0808">Transferase</keyword>
<organism evidence="2 3">
    <name type="scientific">Desulfotruncus arcticus DSM 17038</name>
    <dbReference type="NCBI Taxonomy" id="1121424"/>
    <lineage>
        <taxon>Bacteria</taxon>
        <taxon>Bacillati</taxon>
        <taxon>Bacillota</taxon>
        <taxon>Clostridia</taxon>
        <taxon>Eubacteriales</taxon>
        <taxon>Desulfallaceae</taxon>
        <taxon>Desulfotruncus</taxon>
    </lineage>
</organism>
<accession>A0A1I2VIG5</accession>
<sequence length="113" mass="13105">MAKLTKQEQKALDKVINHLTKVCYDQLVSVILYGSKARGNITKDSDIDLLVLVRDRNEIDRDRLYDFLLDDGIDYSLNFSLNIYDVREFQRLSAVKAPFAMNVMEEGETLWTN</sequence>
<feature type="domain" description="Polymerase beta nucleotidyltransferase" evidence="1">
    <location>
        <begin position="24"/>
        <end position="111"/>
    </location>
</feature>
<dbReference type="PANTHER" id="PTHR33933:SF1">
    <property type="entry name" value="PROTEIN ADENYLYLTRANSFERASE MNTA-RELATED"/>
    <property type="match status" value="1"/>
</dbReference>
<dbReference type="Pfam" id="PF18765">
    <property type="entry name" value="Polbeta"/>
    <property type="match status" value="1"/>
</dbReference>
<dbReference type="GO" id="GO:0016740">
    <property type="term" value="F:transferase activity"/>
    <property type="evidence" value="ECO:0007669"/>
    <property type="project" value="UniProtKB-KW"/>
</dbReference>
<dbReference type="STRING" id="341036.SAMN05660649_03039"/>
<dbReference type="CDD" id="cd05403">
    <property type="entry name" value="NT_KNTase_like"/>
    <property type="match status" value="1"/>
</dbReference>
<dbReference type="PANTHER" id="PTHR33933">
    <property type="entry name" value="NUCLEOTIDYLTRANSFERASE"/>
    <property type="match status" value="1"/>
</dbReference>
<evidence type="ECO:0000313" key="3">
    <source>
        <dbReference type="Proteomes" id="UP000199337"/>
    </source>
</evidence>
<evidence type="ECO:0000313" key="2">
    <source>
        <dbReference type="EMBL" id="SFG89115.1"/>
    </source>
</evidence>
<dbReference type="Gene3D" id="3.30.460.10">
    <property type="entry name" value="Beta Polymerase, domain 2"/>
    <property type="match status" value="1"/>
</dbReference>
<dbReference type="EMBL" id="FOOX01000011">
    <property type="protein sequence ID" value="SFG89115.1"/>
    <property type="molecule type" value="Genomic_DNA"/>
</dbReference>
<dbReference type="SUPFAM" id="SSF81301">
    <property type="entry name" value="Nucleotidyltransferase"/>
    <property type="match status" value="1"/>
</dbReference>
<dbReference type="Proteomes" id="UP000199337">
    <property type="component" value="Unassembled WGS sequence"/>
</dbReference>
<dbReference type="InterPro" id="IPR041633">
    <property type="entry name" value="Polbeta"/>
</dbReference>
<proteinExistence type="predicted"/>
<dbReference type="AlphaFoldDB" id="A0A1I2VIG5"/>
<gene>
    <name evidence="2" type="ORF">SAMN05660649_03039</name>
</gene>
<keyword evidence="3" id="KW-1185">Reference proteome</keyword>
<dbReference type="InterPro" id="IPR052548">
    <property type="entry name" value="Type_VII_TA_antitoxin"/>
</dbReference>